<proteinExistence type="predicted"/>
<dbReference type="Proteomes" id="UP000662088">
    <property type="component" value="Unassembled WGS sequence"/>
</dbReference>
<feature type="transmembrane region" description="Helical" evidence="1">
    <location>
        <begin position="21"/>
        <end position="41"/>
    </location>
</feature>
<keyword evidence="1" id="KW-0812">Transmembrane</keyword>
<feature type="transmembrane region" description="Helical" evidence="1">
    <location>
        <begin position="167"/>
        <end position="190"/>
    </location>
</feature>
<dbReference type="RefSeq" id="WP_186835002.1">
    <property type="nucleotide sequence ID" value="NZ_JACOOQ010000008.1"/>
</dbReference>
<dbReference type="InterPro" id="IPR022294">
    <property type="entry name" value="ABC-transptr_permeasesu"/>
</dbReference>
<organism evidence="2 3">
    <name type="scientific">Clostridium lentum</name>
    <dbReference type="NCBI Taxonomy" id="2763037"/>
    <lineage>
        <taxon>Bacteria</taxon>
        <taxon>Bacillati</taxon>
        <taxon>Bacillota</taxon>
        <taxon>Clostridia</taxon>
        <taxon>Eubacteriales</taxon>
        <taxon>Clostridiaceae</taxon>
        <taxon>Clostridium</taxon>
    </lineage>
</organism>
<feature type="transmembrane region" description="Helical" evidence="1">
    <location>
        <begin position="53"/>
        <end position="73"/>
    </location>
</feature>
<dbReference type="EMBL" id="JACOOQ010000008">
    <property type="protein sequence ID" value="MBC5640057.1"/>
    <property type="molecule type" value="Genomic_DNA"/>
</dbReference>
<reference evidence="2" key="1">
    <citation type="submission" date="2020-08" db="EMBL/GenBank/DDBJ databases">
        <title>Genome public.</title>
        <authorList>
            <person name="Liu C."/>
            <person name="Sun Q."/>
        </authorList>
    </citation>
    <scope>NUCLEOTIDE SEQUENCE</scope>
    <source>
        <strain evidence="2">NSJ-42</strain>
    </source>
</reference>
<keyword evidence="1" id="KW-1133">Transmembrane helix</keyword>
<evidence type="ECO:0000313" key="3">
    <source>
        <dbReference type="Proteomes" id="UP000662088"/>
    </source>
</evidence>
<evidence type="ECO:0000256" key="1">
    <source>
        <dbReference type="SAM" id="Phobius"/>
    </source>
</evidence>
<accession>A0A8I0ADD5</accession>
<keyword evidence="1" id="KW-0472">Membrane</keyword>
<protein>
    <submittedName>
        <fullName evidence="2">Lantibiotic immunity ABC transporter MutG family permease subunit</fullName>
    </submittedName>
</protein>
<gene>
    <name evidence="2" type="ORF">H8R92_06345</name>
</gene>
<feature type="transmembrane region" description="Helical" evidence="1">
    <location>
        <begin position="99"/>
        <end position="124"/>
    </location>
</feature>
<keyword evidence="3" id="KW-1185">Reference proteome</keyword>
<dbReference type="AlphaFoldDB" id="A0A8I0ADD5"/>
<sequence>MAQFMNYVKTDFYKFYHSQIVKIHLIIPIIAVICFLSYYTISPWSELKKIMTYIQVISIAFPLVISIIVNMIYEQEEEAGFQYLLGIANKRYWVHFSKLISMLTLGFISTLITILGFGIIFYLMGNNSIEIDIYFKESLIVFGSNILLYIMQYLAVFYLGKGASIGIGIIGSIISALMLTGIGDSIWMILPWGYSIRLSSYFILDNLNILNPKEPIIESIMLMVIFIIIFLFLQVIFSYNWEGKR</sequence>
<comment type="caution">
    <text evidence="2">The sequence shown here is derived from an EMBL/GenBank/DDBJ whole genome shotgun (WGS) entry which is preliminary data.</text>
</comment>
<dbReference type="NCBIfam" id="TIGR03733">
    <property type="entry name" value="lanti_perm_MutG"/>
    <property type="match status" value="1"/>
</dbReference>
<dbReference type="CDD" id="cd21808">
    <property type="entry name" value="ABC-2_lan_permease_MutG"/>
    <property type="match status" value="1"/>
</dbReference>
<evidence type="ECO:0000313" key="2">
    <source>
        <dbReference type="EMBL" id="MBC5640057.1"/>
    </source>
</evidence>
<name>A0A8I0ADD5_9CLOT</name>
<feature type="transmembrane region" description="Helical" evidence="1">
    <location>
        <begin position="220"/>
        <end position="241"/>
    </location>
</feature>
<feature type="transmembrane region" description="Helical" evidence="1">
    <location>
        <begin position="139"/>
        <end position="160"/>
    </location>
</feature>